<dbReference type="OrthoDB" id="5151075at2759"/>
<sequence length="346" mass="41119">MVRIKSSVSVNNEHFKERDRTTNYYYAKSGLDGLFVNKTNFTFTKSNKKQNIRKMRILQEHQLDFIDPSELLRPEPTFADKQLSKFRDYSIDENDPLKERVRQTYRLMHQNQTVDFVRSRHERWLKFNTLKATVRQALEKLNDLIDESDPDIDLPNIVHAFQAAERAREEYPELDWLHLTALIHDLGKIMAFYDEPQWCVVGDTYPVGCAWGESIVYRKDSFEGNPDGENPLYNSKYGIYKPNCGVDNLMMSWGHDEYMYQVLKHNRTKLPDIACKIIRFHSFYPWHNGGDYEHLTRPGDDETKKWVLIFNRYDLYTKSEKIPDIDALWPYYQTLIDKYLPGELDF</sequence>
<evidence type="ECO:0000256" key="1">
    <source>
        <dbReference type="ARBA" id="ARBA00004496"/>
    </source>
</evidence>
<evidence type="ECO:0000256" key="12">
    <source>
        <dbReference type="PIRSR" id="PIRSR607828-1"/>
    </source>
</evidence>
<feature type="binding site" evidence="12">
    <location>
        <position position="188"/>
    </location>
    <ligand>
        <name>substrate</name>
    </ligand>
</feature>
<dbReference type="AlphaFoldDB" id="A0A1I8P389"/>
<keyword evidence="7 13" id="KW-0479">Metal-binding</keyword>
<dbReference type="UniPathway" id="UPA00111">
    <property type="reaction ID" value="UER00527"/>
</dbReference>
<evidence type="ECO:0000256" key="10">
    <source>
        <dbReference type="ARBA" id="ARBA00029668"/>
    </source>
</evidence>
<dbReference type="GO" id="GO:0005506">
    <property type="term" value="F:iron ion binding"/>
    <property type="evidence" value="ECO:0007669"/>
    <property type="project" value="InterPro"/>
</dbReference>
<evidence type="ECO:0000256" key="9">
    <source>
        <dbReference type="ARBA" id="ARBA00023004"/>
    </source>
</evidence>
<gene>
    <name evidence="15" type="primary">106084216</name>
</gene>
<feature type="binding site" evidence="12">
    <location>
        <begin position="281"/>
        <end position="282"/>
    </location>
    <ligand>
        <name>substrate</name>
    </ligand>
</feature>
<evidence type="ECO:0000256" key="5">
    <source>
        <dbReference type="ARBA" id="ARBA00019269"/>
    </source>
</evidence>
<dbReference type="EC" id="1.13.99.1" evidence="4 14"/>
<evidence type="ECO:0000313" key="15">
    <source>
        <dbReference type="EnsemblMetazoa" id="SCAU004461-PA"/>
    </source>
</evidence>
<feature type="binding site" evidence="13">
    <location>
        <position position="314"/>
    </location>
    <ligand>
        <name>Fe cation</name>
        <dbReference type="ChEBI" id="CHEBI:24875"/>
        <label>1</label>
    </ligand>
</feature>
<dbReference type="GO" id="GO:0050113">
    <property type="term" value="F:inositol oxygenase activity"/>
    <property type="evidence" value="ECO:0007669"/>
    <property type="project" value="UniProtKB-UniRule"/>
</dbReference>
<evidence type="ECO:0000256" key="6">
    <source>
        <dbReference type="ARBA" id="ARBA00022490"/>
    </source>
</evidence>
<dbReference type="GO" id="GO:0019310">
    <property type="term" value="P:inositol catabolic process"/>
    <property type="evidence" value="ECO:0007669"/>
    <property type="project" value="UniProtKB-UniRule"/>
</dbReference>
<keyword evidence="6 14" id="KW-0963">Cytoplasm</keyword>
<evidence type="ECO:0000256" key="14">
    <source>
        <dbReference type="RuleBase" id="RU367039"/>
    </source>
</evidence>
<comment type="pathway">
    <text evidence="2 14">Polyol metabolism; myo-inositol degradation into D-glucuronate; D-glucuronate from myo-inositol: step 1/1.</text>
</comment>
<comment type="similarity">
    <text evidence="3 14">Belongs to the myo-inositol oxygenase family.</text>
</comment>
<evidence type="ECO:0000256" key="2">
    <source>
        <dbReference type="ARBA" id="ARBA00005167"/>
    </source>
</evidence>
<protein>
    <recommendedName>
        <fullName evidence="5 14">Inositol oxygenase</fullName>
        <ecNumber evidence="4 14">1.13.99.1</ecNumber>
    </recommendedName>
    <alternativeName>
        <fullName evidence="10 14">Myo-inositol oxygenase</fullName>
    </alternativeName>
</protein>
<feature type="binding site" evidence="13">
    <location>
        <position position="185"/>
    </location>
    <ligand>
        <name>Fe cation</name>
        <dbReference type="ChEBI" id="CHEBI:24875"/>
        <label>1</label>
    </ligand>
</feature>
<name>A0A1I8P389_STOCA</name>
<dbReference type="Pfam" id="PF05153">
    <property type="entry name" value="MIOX"/>
    <property type="match status" value="1"/>
</dbReference>
<dbReference type="VEuPathDB" id="VectorBase:SCAU004461"/>
<dbReference type="Proteomes" id="UP000095300">
    <property type="component" value="Unassembled WGS sequence"/>
</dbReference>
<keyword evidence="9 13" id="KW-0408">Iron</keyword>
<evidence type="ECO:0000256" key="11">
    <source>
        <dbReference type="ARBA" id="ARBA00048271"/>
    </source>
</evidence>
<feature type="binding site" evidence="12">
    <location>
        <position position="87"/>
    </location>
    <ligand>
        <name>substrate</name>
    </ligand>
</feature>
<feature type="binding site" evidence="13">
    <location>
        <position position="184"/>
    </location>
    <ligand>
        <name>Fe cation</name>
        <dbReference type="ChEBI" id="CHEBI:24875"/>
        <label>1</label>
    </ligand>
</feature>
<dbReference type="PANTHER" id="PTHR12588">
    <property type="entry name" value="MYOINOSITOL OXYGENASE"/>
    <property type="match status" value="1"/>
</dbReference>
<organism evidence="15 16">
    <name type="scientific">Stomoxys calcitrans</name>
    <name type="common">Stable fly</name>
    <name type="synonym">Conops calcitrans</name>
    <dbReference type="NCBI Taxonomy" id="35570"/>
    <lineage>
        <taxon>Eukaryota</taxon>
        <taxon>Metazoa</taxon>
        <taxon>Ecdysozoa</taxon>
        <taxon>Arthropoda</taxon>
        <taxon>Hexapoda</taxon>
        <taxon>Insecta</taxon>
        <taxon>Pterygota</taxon>
        <taxon>Neoptera</taxon>
        <taxon>Endopterygota</taxon>
        <taxon>Diptera</taxon>
        <taxon>Brachycera</taxon>
        <taxon>Muscomorpha</taxon>
        <taxon>Muscoidea</taxon>
        <taxon>Muscidae</taxon>
        <taxon>Stomoxys</taxon>
    </lineage>
</organism>
<evidence type="ECO:0000256" key="7">
    <source>
        <dbReference type="ARBA" id="ARBA00022723"/>
    </source>
</evidence>
<dbReference type="KEGG" id="scac:106084216"/>
<comment type="catalytic activity">
    <reaction evidence="11 14">
        <text>myo-inositol + O2 = D-glucuronate + H2O + H(+)</text>
        <dbReference type="Rhea" id="RHEA:23696"/>
        <dbReference type="ChEBI" id="CHEBI:15377"/>
        <dbReference type="ChEBI" id="CHEBI:15378"/>
        <dbReference type="ChEBI" id="CHEBI:15379"/>
        <dbReference type="ChEBI" id="CHEBI:17268"/>
        <dbReference type="ChEBI" id="CHEBI:58720"/>
        <dbReference type="EC" id="1.13.99.1"/>
    </reaction>
</comment>
<dbReference type="EnsemblMetazoa" id="SCAU004461-RA">
    <property type="protein sequence ID" value="SCAU004461-PA"/>
    <property type="gene ID" value="SCAU004461"/>
</dbReference>
<feature type="binding site" evidence="13">
    <location>
        <position position="159"/>
    </location>
    <ligand>
        <name>Fe cation</name>
        <dbReference type="ChEBI" id="CHEBI:24875"/>
        <label>1</label>
    </ligand>
</feature>
<reference evidence="15" key="1">
    <citation type="submission" date="2020-05" db="UniProtKB">
        <authorList>
            <consortium name="EnsemblMetazoa"/>
        </authorList>
    </citation>
    <scope>IDENTIFICATION</scope>
    <source>
        <strain evidence="15">USDA</strain>
    </source>
</reference>
<evidence type="ECO:0000313" key="16">
    <source>
        <dbReference type="Proteomes" id="UP000095300"/>
    </source>
</evidence>
<feature type="binding site" evidence="13">
    <location>
        <position position="281"/>
    </location>
    <ligand>
        <name>Fe cation</name>
        <dbReference type="ChEBI" id="CHEBI:24875"/>
        <label>1</label>
    </ligand>
</feature>
<feature type="binding site" evidence="13">
    <location>
        <position position="255"/>
    </location>
    <ligand>
        <name>Fe cation</name>
        <dbReference type="ChEBI" id="CHEBI:24875"/>
        <label>1</label>
    </ligand>
</feature>
<evidence type="ECO:0000256" key="8">
    <source>
        <dbReference type="ARBA" id="ARBA00023002"/>
    </source>
</evidence>
<comment type="subcellular location">
    <subcellularLocation>
        <location evidence="1 14">Cytoplasm</location>
    </subcellularLocation>
</comment>
<keyword evidence="16" id="KW-1185">Reference proteome</keyword>
<comment type="cofactor">
    <cofactor evidence="13 14">
        <name>Fe cation</name>
        <dbReference type="ChEBI" id="CHEBI:24875"/>
    </cofactor>
    <text evidence="13 14">Binds 2 iron ions per subunit.</text>
</comment>
<evidence type="ECO:0000256" key="13">
    <source>
        <dbReference type="PIRSR" id="PIRSR607828-2"/>
    </source>
</evidence>
<proteinExistence type="inferred from homology"/>
<keyword evidence="8 14" id="KW-0560">Oxidoreductase</keyword>
<evidence type="ECO:0000256" key="4">
    <source>
        <dbReference type="ARBA" id="ARBA00011919"/>
    </source>
</evidence>
<evidence type="ECO:0000256" key="3">
    <source>
        <dbReference type="ARBA" id="ARBA00005286"/>
    </source>
</evidence>
<feature type="binding site" evidence="12">
    <location>
        <begin position="202"/>
        <end position="203"/>
    </location>
    <ligand>
        <name>substrate</name>
    </ligand>
</feature>
<feature type="binding site" evidence="12">
    <location>
        <begin position="146"/>
        <end position="148"/>
    </location>
    <ligand>
        <name>substrate</name>
    </ligand>
</feature>
<dbReference type="SUPFAM" id="SSF109604">
    <property type="entry name" value="HD-domain/PDEase-like"/>
    <property type="match status" value="1"/>
</dbReference>
<dbReference type="InterPro" id="IPR007828">
    <property type="entry name" value="Inositol_oxygenase"/>
</dbReference>
<dbReference type="PANTHER" id="PTHR12588:SF0">
    <property type="entry name" value="INOSITOL OXYGENASE"/>
    <property type="match status" value="1"/>
</dbReference>
<accession>A0A1I8P389</accession>
<dbReference type="STRING" id="35570.A0A1I8P389"/>
<dbReference type="GO" id="GO:0005737">
    <property type="term" value="C:cytoplasm"/>
    <property type="evidence" value="ECO:0007669"/>
    <property type="project" value="UniProtKB-SubCell"/>
</dbReference>